<dbReference type="Proteomes" id="UP000605259">
    <property type="component" value="Unassembled WGS sequence"/>
</dbReference>
<dbReference type="RefSeq" id="WP_188388806.1">
    <property type="nucleotide sequence ID" value="NZ_BMFK01000002.1"/>
</dbReference>
<protein>
    <submittedName>
        <fullName evidence="4">Competence protein ComG</fullName>
    </submittedName>
</protein>
<gene>
    <name evidence="4" type="primary">comGD</name>
    <name evidence="4" type="ORF">GCM10007140_24740</name>
</gene>
<dbReference type="PIRSF" id="PIRSF021292">
    <property type="entry name" value="Competence_ComGD"/>
    <property type="match status" value="1"/>
</dbReference>
<dbReference type="GO" id="GO:0030420">
    <property type="term" value="P:establishment of competence for transformation"/>
    <property type="evidence" value="ECO:0007669"/>
    <property type="project" value="UniProtKB-KW"/>
</dbReference>
<dbReference type="NCBIfam" id="NF040982">
    <property type="entry name" value="ComGD"/>
    <property type="match status" value="1"/>
</dbReference>
<keyword evidence="5" id="KW-1185">Reference proteome</keyword>
<dbReference type="GO" id="GO:0009986">
    <property type="term" value="C:cell surface"/>
    <property type="evidence" value="ECO:0007669"/>
    <property type="project" value="UniProtKB-SubCell"/>
</dbReference>
<feature type="transmembrane region" description="Helical" evidence="3">
    <location>
        <begin position="12"/>
        <end position="31"/>
    </location>
</feature>
<evidence type="ECO:0000256" key="1">
    <source>
        <dbReference type="ARBA" id="ARBA00004241"/>
    </source>
</evidence>
<dbReference type="SUPFAM" id="SSF54523">
    <property type="entry name" value="Pili subunits"/>
    <property type="match status" value="1"/>
</dbReference>
<proteinExistence type="predicted"/>
<dbReference type="InterPro" id="IPR045584">
    <property type="entry name" value="Pilin-like"/>
</dbReference>
<keyword evidence="2" id="KW-0178">Competence</keyword>
<accession>A0A917ATR3</accession>
<keyword evidence="3" id="KW-0812">Transmembrane</keyword>
<sequence>MQSVNNNKGFTFVEMLLVLFIVSVVSSFVFVNISTAYDKRKIDHFMEQFYIDLLYTQEYAMSHYVDMKVHLRDGHYEIRGSSYAGPTILKRTYDDGIQVDVMTMQNPIVFKPSGNIERAGSLFVGYKGSRFKVVFQLGRGRVYYEKIR</sequence>
<keyword evidence="3" id="KW-1133">Transmembrane helix</keyword>
<organism evidence="4 5">
    <name type="scientific">Priestia taiwanensis</name>
    <dbReference type="NCBI Taxonomy" id="1347902"/>
    <lineage>
        <taxon>Bacteria</taxon>
        <taxon>Bacillati</taxon>
        <taxon>Bacillota</taxon>
        <taxon>Bacilli</taxon>
        <taxon>Bacillales</taxon>
        <taxon>Bacillaceae</taxon>
        <taxon>Priestia</taxon>
    </lineage>
</organism>
<reference evidence="4" key="1">
    <citation type="journal article" date="2014" name="Int. J. Syst. Evol. Microbiol.">
        <title>Complete genome sequence of Corynebacterium casei LMG S-19264T (=DSM 44701T), isolated from a smear-ripened cheese.</title>
        <authorList>
            <consortium name="US DOE Joint Genome Institute (JGI-PGF)"/>
            <person name="Walter F."/>
            <person name="Albersmeier A."/>
            <person name="Kalinowski J."/>
            <person name="Ruckert C."/>
        </authorList>
    </citation>
    <scope>NUCLEOTIDE SEQUENCE</scope>
    <source>
        <strain evidence="4">CGMCC 1.12698</strain>
    </source>
</reference>
<evidence type="ECO:0000313" key="4">
    <source>
        <dbReference type="EMBL" id="GGE73914.1"/>
    </source>
</evidence>
<dbReference type="EMBL" id="BMFK01000002">
    <property type="protein sequence ID" value="GGE73914.1"/>
    <property type="molecule type" value="Genomic_DNA"/>
</dbReference>
<dbReference type="InterPro" id="IPR012902">
    <property type="entry name" value="N_methyl_site"/>
</dbReference>
<comment type="subcellular location">
    <subcellularLocation>
        <location evidence="1">Cell surface</location>
    </subcellularLocation>
</comment>
<dbReference type="InterPro" id="IPR016785">
    <property type="entry name" value="ComGD"/>
</dbReference>
<dbReference type="NCBIfam" id="TIGR02532">
    <property type="entry name" value="IV_pilin_GFxxxE"/>
    <property type="match status" value="1"/>
</dbReference>
<keyword evidence="3" id="KW-0472">Membrane</keyword>
<comment type="caution">
    <text evidence="4">The sequence shown here is derived from an EMBL/GenBank/DDBJ whole genome shotgun (WGS) entry which is preliminary data.</text>
</comment>
<dbReference type="AlphaFoldDB" id="A0A917ATR3"/>
<reference evidence="4" key="2">
    <citation type="submission" date="2020-09" db="EMBL/GenBank/DDBJ databases">
        <authorList>
            <person name="Sun Q."/>
            <person name="Zhou Y."/>
        </authorList>
    </citation>
    <scope>NUCLEOTIDE SEQUENCE</scope>
    <source>
        <strain evidence="4">CGMCC 1.12698</strain>
    </source>
</reference>
<evidence type="ECO:0000256" key="2">
    <source>
        <dbReference type="ARBA" id="ARBA00023287"/>
    </source>
</evidence>
<evidence type="ECO:0000313" key="5">
    <source>
        <dbReference type="Proteomes" id="UP000605259"/>
    </source>
</evidence>
<dbReference type="Pfam" id="PF07963">
    <property type="entry name" value="N_methyl"/>
    <property type="match status" value="1"/>
</dbReference>
<evidence type="ECO:0000256" key="3">
    <source>
        <dbReference type="SAM" id="Phobius"/>
    </source>
</evidence>
<name>A0A917ATR3_9BACI</name>